<evidence type="ECO:0000256" key="10">
    <source>
        <dbReference type="ARBA" id="ARBA00023033"/>
    </source>
</evidence>
<comment type="similarity">
    <text evidence="2">Belongs to the fatty acid desaturase type 1 family. AlkB subfamily.</text>
</comment>
<dbReference type="GO" id="GO:0046872">
    <property type="term" value="F:metal ion binding"/>
    <property type="evidence" value="ECO:0007669"/>
    <property type="project" value="UniProtKB-KW"/>
</dbReference>
<dbReference type="GO" id="GO:0006629">
    <property type="term" value="P:lipid metabolic process"/>
    <property type="evidence" value="ECO:0007669"/>
    <property type="project" value="InterPro"/>
</dbReference>
<feature type="transmembrane region" description="Helical" evidence="12">
    <location>
        <begin position="94"/>
        <end position="118"/>
    </location>
</feature>
<dbReference type="InterPro" id="IPR005804">
    <property type="entry name" value="FA_desaturase_dom"/>
</dbReference>
<sequence>MTQSGSIEAAVPQRSAQERRWGAIKKYWYMITFVVPFAVIASAYMAMVTGSGQWLWALAVIFWVVIPVVDYVFGEDPYNPTEEEENKLKETSGYYKGVLYIATIGQWLGLISMTYVVVAGDFSWFNILGAFLSIGAMHAVGLTMSHELGHKLNDKTQVLFAQLASAVSGYAHFNIEHNKGHHKDVATPEDPASSRMGESIYRFALRELPGAAKRGWMLEAERLKRQKRSVFSPHNELLQTTAITVAGYGAMTYLFGWAALPFLLLTAAYGWFQLTMANYIEHYGLLRETLESGRFERCQPKHSWNTNFKASNLLTLHLQRHSDHHAHPTRPYQLLRDYPDAPTLPQGYPAMMGLSLIPNAWRRIMDPKVIDWAGGDMNKVNVDPAHKDALFAKYHQADAATETVTVAAA</sequence>
<keyword evidence="7 12" id="KW-1133">Transmembrane helix</keyword>
<proteinExistence type="inferred from homology"/>
<evidence type="ECO:0000256" key="7">
    <source>
        <dbReference type="ARBA" id="ARBA00022989"/>
    </source>
</evidence>
<keyword evidence="3" id="KW-1003">Cell membrane</keyword>
<dbReference type="OrthoDB" id="4759734at2"/>
<evidence type="ECO:0000256" key="12">
    <source>
        <dbReference type="SAM" id="Phobius"/>
    </source>
</evidence>
<evidence type="ECO:0000259" key="13">
    <source>
        <dbReference type="Pfam" id="PF00487"/>
    </source>
</evidence>
<dbReference type="Proteomes" id="UP000196027">
    <property type="component" value="Chromosome"/>
</dbReference>
<feature type="transmembrane region" description="Helical" evidence="12">
    <location>
        <begin position="27"/>
        <end position="47"/>
    </location>
</feature>
<evidence type="ECO:0000256" key="2">
    <source>
        <dbReference type="ARBA" id="ARBA00010823"/>
    </source>
</evidence>
<dbReference type="PANTHER" id="PTHR38674:SF1">
    <property type="entry name" value="ALKANE 1-MONOOXYGENASE 1"/>
    <property type="match status" value="1"/>
</dbReference>
<dbReference type="CDD" id="cd03512">
    <property type="entry name" value="Alkane-hydroxylase"/>
    <property type="match status" value="1"/>
</dbReference>
<evidence type="ECO:0000256" key="6">
    <source>
        <dbReference type="ARBA" id="ARBA00022723"/>
    </source>
</evidence>
<dbReference type="GO" id="GO:0005886">
    <property type="term" value="C:plasma membrane"/>
    <property type="evidence" value="ECO:0007669"/>
    <property type="project" value="UniProtKB-SubCell"/>
</dbReference>
<protein>
    <submittedName>
        <fullName evidence="14">Alkane 1-monooxygenase</fullName>
    </submittedName>
</protein>
<keyword evidence="4" id="KW-0997">Cell inner membrane</keyword>
<gene>
    <name evidence="14" type="ORF">OLMES_3728</name>
</gene>
<dbReference type="AlphaFoldDB" id="A0A1Y0IC71"/>
<evidence type="ECO:0000256" key="5">
    <source>
        <dbReference type="ARBA" id="ARBA00022692"/>
    </source>
</evidence>
<dbReference type="PANTHER" id="PTHR38674">
    <property type="entry name" value="ALKANE 1-MONOOXYGENASE 1"/>
    <property type="match status" value="1"/>
</dbReference>
<keyword evidence="8" id="KW-0560">Oxidoreductase</keyword>
<dbReference type="KEGG" id="ome:OLMES_3728"/>
<accession>A0A1Y0IC71</accession>
<keyword evidence="5 12" id="KW-0812">Transmembrane</keyword>
<keyword evidence="10 14" id="KW-0503">Monooxygenase</keyword>
<feature type="transmembrane region" description="Helical" evidence="12">
    <location>
        <begin position="53"/>
        <end position="73"/>
    </location>
</feature>
<evidence type="ECO:0000256" key="1">
    <source>
        <dbReference type="ARBA" id="ARBA00004429"/>
    </source>
</evidence>
<keyword evidence="11 12" id="KW-0472">Membrane</keyword>
<keyword evidence="6" id="KW-0479">Metal-binding</keyword>
<dbReference type="EMBL" id="CP021425">
    <property type="protein sequence ID" value="ARU57749.1"/>
    <property type="molecule type" value="Genomic_DNA"/>
</dbReference>
<evidence type="ECO:0000313" key="14">
    <source>
        <dbReference type="EMBL" id="ARU57749.1"/>
    </source>
</evidence>
<feature type="domain" description="Fatty acid desaturase" evidence="13">
    <location>
        <begin position="123"/>
        <end position="351"/>
    </location>
</feature>
<evidence type="ECO:0000256" key="9">
    <source>
        <dbReference type="ARBA" id="ARBA00023004"/>
    </source>
</evidence>
<keyword evidence="15" id="KW-1185">Reference proteome</keyword>
<name>A0A1Y0IC71_9GAMM</name>
<dbReference type="InterPro" id="IPR033885">
    <property type="entry name" value="AlkB/XylM"/>
</dbReference>
<feature type="transmembrane region" description="Helical" evidence="12">
    <location>
        <begin position="124"/>
        <end position="145"/>
    </location>
</feature>
<dbReference type="RefSeq" id="WP_087462614.1">
    <property type="nucleotide sequence ID" value="NZ_CP021425.1"/>
</dbReference>
<dbReference type="Pfam" id="PF00487">
    <property type="entry name" value="FA_desaturase"/>
    <property type="match status" value="1"/>
</dbReference>
<organism evidence="14 15">
    <name type="scientific">Oleiphilus messinensis</name>
    <dbReference type="NCBI Taxonomy" id="141451"/>
    <lineage>
        <taxon>Bacteria</taxon>
        <taxon>Pseudomonadati</taxon>
        <taxon>Pseudomonadota</taxon>
        <taxon>Gammaproteobacteria</taxon>
        <taxon>Oceanospirillales</taxon>
        <taxon>Oleiphilaceae</taxon>
        <taxon>Oleiphilus</taxon>
    </lineage>
</organism>
<dbReference type="GO" id="GO:0004497">
    <property type="term" value="F:monooxygenase activity"/>
    <property type="evidence" value="ECO:0007669"/>
    <property type="project" value="UniProtKB-KW"/>
</dbReference>
<reference evidence="14 15" key="1">
    <citation type="submission" date="2017-05" db="EMBL/GenBank/DDBJ databases">
        <title>Genomic insights into alkan degradation activity of Oleiphilus messinensis.</title>
        <authorList>
            <person name="Kozyavkin S.A."/>
            <person name="Slesarev A.I."/>
            <person name="Golyshin P.N."/>
            <person name="Korzhenkov A."/>
            <person name="Golyshina O.N."/>
            <person name="Toshchakov S.V."/>
        </authorList>
    </citation>
    <scope>NUCLEOTIDE SEQUENCE [LARGE SCALE GENOMIC DNA]</scope>
    <source>
        <strain evidence="14 15">ME102</strain>
    </source>
</reference>
<feature type="transmembrane region" description="Helical" evidence="12">
    <location>
        <begin position="253"/>
        <end position="272"/>
    </location>
</feature>
<evidence type="ECO:0000256" key="4">
    <source>
        <dbReference type="ARBA" id="ARBA00022519"/>
    </source>
</evidence>
<evidence type="ECO:0000313" key="15">
    <source>
        <dbReference type="Proteomes" id="UP000196027"/>
    </source>
</evidence>
<keyword evidence="9" id="KW-0408">Iron</keyword>
<comment type="subcellular location">
    <subcellularLocation>
        <location evidence="1">Cell inner membrane</location>
        <topology evidence="1">Multi-pass membrane protein</topology>
    </subcellularLocation>
</comment>
<evidence type="ECO:0000256" key="3">
    <source>
        <dbReference type="ARBA" id="ARBA00022475"/>
    </source>
</evidence>
<evidence type="ECO:0000256" key="11">
    <source>
        <dbReference type="ARBA" id="ARBA00023136"/>
    </source>
</evidence>
<evidence type="ECO:0000256" key="8">
    <source>
        <dbReference type="ARBA" id="ARBA00023002"/>
    </source>
</evidence>